<evidence type="ECO:0000256" key="1">
    <source>
        <dbReference type="ARBA" id="ARBA00004123"/>
    </source>
</evidence>
<proteinExistence type="evidence at transcript level"/>
<feature type="compositionally biased region" description="Polar residues" evidence="10">
    <location>
        <begin position="130"/>
        <end position="142"/>
    </location>
</feature>
<dbReference type="GO" id="GO:0006355">
    <property type="term" value="P:regulation of DNA-templated transcription"/>
    <property type="evidence" value="ECO:0007669"/>
    <property type="project" value="UniProtKB-UniRule"/>
</dbReference>
<keyword evidence="6 9" id="KW-0010">Activator</keyword>
<feature type="region of interest" description="Disordered" evidence="10">
    <location>
        <begin position="1"/>
        <end position="23"/>
    </location>
</feature>
<evidence type="ECO:0000256" key="3">
    <source>
        <dbReference type="ARBA" id="ARBA00022473"/>
    </source>
</evidence>
<dbReference type="InterPro" id="IPR038276">
    <property type="entry name" value="Floricaula/leafy_C_sf"/>
</dbReference>
<reference evidence="13" key="1">
    <citation type="journal article" date="2014" name="Science">
        <title>A promiscuous intermediate underlies the evolution of LEAFY DNA binding specificity.</title>
        <authorList>
            <person name="Sayou C."/>
            <person name="Monniaux M."/>
            <person name="Nanao M.H."/>
            <person name="Moyroud E."/>
            <person name="Brockington S.F."/>
            <person name="Thevenon E."/>
            <person name="Chahtane H."/>
            <person name="Warthmann N."/>
            <person name="Melkonian M."/>
            <person name="Zhang Y."/>
            <person name="Wong G.K."/>
            <person name="Weigel D."/>
            <person name="Parcy F."/>
            <person name="Dumas R."/>
        </authorList>
    </citation>
    <scope>NUCLEOTIDE SEQUENCE</scope>
</reference>
<feature type="region of interest" description="Disordered" evidence="10">
    <location>
        <begin position="184"/>
        <end position="246"/>
    </location>
</feature>
<dbReference type="GO" id="GO:0005634">
    <property type="term" value="C:nucleus"/>
    <property type="evidence" value="ECO:0007669"/>
    <property type="project" value="UniProtKB-SubCell"/>
</dbReference>
<keyword evidence="4 9" id="KW-0805">Transcription regulation</keyword>
<dbReference type="PANTHER" id="PTHR36079">
    <property type="entry name" value="PROTEIN LEAFY"/>
    <property type="match status" value="1"/>
</dbReference>
<comment type="function">
    <text evidence="9">Probable transcription factor.</text>
</comment>
<sequence length="380" mass="42826">MTMVVDRGGEDDPGLLHRWSAPPPEQQPGVMLINVGRKPATTLEELFRDNRLRSATLQMLNQMGFSVGTLVNLTEAEVDYVVRTIRETQHVDLPLGEQLGIKAGIRAERRYLEDFAEKERMVDQRRRQDSQGATTANQSADHQSMGGPARGDHGHSNDGMGFATNGGAPDGALNLGVLQHVVSGGDSMRHSDVPLDSDSEEKSKKRKRKKKGQLKAGDSEDGDEEPDGRPREHPFQVTERGEEARGKRNGLDHLFELYEEAGQLLVELQQTCSQTGAKWPTKVNNQVFRYAKAKGMGHINKPKMRQYVHCYALHCLDVVRSDDLRREFKFKSEAHPRPNVGTWSDACYAPLVQMSRDNNWDVDSLFENNEKLRIWYVPKK</sequence>
<evidence type="ECO:0000256" key="2">
    <source>
        <dbReference type="ARBA" id="ARBA00009383"/>
    </source>
</evidence>
<evidence type="ECO:0000256" key="8">
    <source>
        <dbReference type="ARBA" id="ARBA00023242"/>
    </source>
</evidence>
<evidence type="ECO:0000256" key="5">
    <source>
        <dbReference type="ARBA" id="ARBA00023125"/>
    </source>
</evidence>
<evidence type="ECO:0000259" key="12">
    <source>
        <dbReference type="Pfam" id="PF17538"/>
    </source>
</evidence>
<keyword evidence="5 9" id="KW-0238">DNA-binding</keyword>
<evidence type="ECO:0000256" key="9">
    <source>
        <dbReference type="RuleBase" id="RU366064"/>
    </source>
</evidence>
<comment type="subcellular location">
    <subcellularLocation>
        <location evidence="1 9">Nucleus</location>
    </subcellularLocation>
</comment>
<dbReference type="InterPro" id="IPR035079">
    <property type="entry name" value="LFY_SAM"/>
</dbReference>
<feature type="compositionally biased region" description="Basic and acidic residues" evidence="10">
    <location>
        <begin position="227"/>
        <end position="246"/>
    </location>
</feature>
<feature type="compositionally biased region" description="Basic and acidic residues" evidence="10">
    <location>
        <begin position="119"/>
        <end position="129"/>
    </location>
</feature>
<protein>
    <recommendedName>
        <fullName evidence="9">Floricaula/leafy-like transcription factor</fullName>
    </recommendedName>
</protein>
<feature type="region of interest" description="Disordered" evidence="10">
    <location>
        <begin position="119"/>
        <end position="166"/>
    </location>
</feature>
<dbReference type="GO" id="GO:0003677">
    <property type="term" value="F:DNA binding"/>
    <property type="evidence" value="ECO:0007669"/>
    <property type="project" value="UniProtKB-UniRule"/>
</dbReference>
<dbReference type="InterPro" id="IPR002910">
    <property type="entry name" value="FLO_LFY"/>
</dbReference>
<keyword evidence="7 9" id="KW-0804">Transcription</keyword>
<feature type="domain" description="Floricaula/Leafy protein SAM" evidence="11">
    <location>
        <begin position="40"/>
        <end position="114"/>
    </location>
</feature>
<keyword evidence="3" id="KW-0217">Developmental protein</keyword>
<evidence type="ECO:0000259" key="11">
    <source>
        <dbReference type="Pfam" id="PF01698"/>
    </source>
</evidence>
<accession>W8ELI3</accession>
<evidence type="ECO:0000256" key="10">
    <source>
        <dbReference type="SAM" id="MobiDB-lite"/>
    </source>
</evidence>
<dbReference type="AlphaFoldDB" id="W8ELI3"/>
<evidence type="ECO:0000256" key="7">
    <source>
        <dbReference type="ARBA" id="ARBA00023163"/>
    </source>
</evidence>
<feature type="compositionally biased region" description="Basic residues" evidence="10">
    <location>
        <begin position="204"/>
        <end position="213"/>
    </location>
</feature>
<evidence type="ECO:0000256" key="4">
    <source>
        <dbReference type="ARBA" id="ARBA00023015"/>
    </source>
</evidence>
<keyword evidence="8 9" id="KW-0539">Nucleus</keyword>
<dbReference type="EMBL" id="KF269534">
    <property type="protein sequence ID" value="AHJ90706.1"/>
    <property type="molecule type" value="mRNA"/>
</dbReference>
<evidence type="ECO:0000313" key="13">
    <source>
        <dbReference type="EMBL" id="AHJ90706.1"/>
    </source>
</evidence>
<dbReference type="Gene3D" id="1.10.4180.10">
    <property type="entry name" value="Protein LEAFY"/>
    <property type="match status" value="1"/>
</dbReference>
<organism evidence="13">
    <name type="scientific">Cylindrocystis sp. EM-2014</name>
    <dbReference type="NCBI Taxonomy" id="1464125"/>
    <lineage>
        <taxon>Eukaryota</taxon>
        <taxon>Viridiplantae</taxon>
        <taxon>Streptophyta</taxon>
        <taxon>Zygnematophyceae</taxon>
        <taxon>Zygnematophycidae</taxon>
        <taxon>Zygnematales</taxon>
        <taxon>Mesotaeniaceae</taxon>
        <taxon>Cylindrocystis</taxon>
    </lineage>
</organism>
<dbReference type="Pfam" id="PF17538">
    <property type="entry name" value="C_LFY_FLO"/>
    <property type="match status" value="1"/>
</dbReference>
<evidence type="ECO:0000256" key="6">
    <source>
        <dbReference type="ARBA" id="ARBA00023159"/>
    </source>
</evidence>
<comment type="similarity">
    <text evidence="2 9">Belongs to the FLO/LFY family.</text>
</comment>
<feature type="domain" description="Floricaula/leafy DNA-binding C-terminal" evidence="12">
    <location>
        <begin position="228"/>
        <end position="380"/>
    </location>
</feature>
<dbReference type="Pfam" id="PF01698">
    <property type="entry name" value="SAM_LFY"/>
    <property type="match status" value="1"/>
</dbReference>
<dbReference type="PANTHER" id="PTHR36079:SF1">
    <property type="entry name" value="PROTEIN LEAFY"/>
    <property type="match status" value="1"/>
</dbReference>
<dbReference type="InterPro" id="IPR035209">
    <property type="entry name" value="FLO/LFY_C"/>
</dbReference>
<name>W8ELI3_9VIRI</name>